<name>A0A068CGN7_9CAUD</name>
<sequence length="35" mass="4055">MNRHDPEQDEQQSSDATAFTIPRWETFSVGEEDSN</sequence>
<evidence type="ECO:0000313" key="3">
    <source>
        <dbReference type="Proteomes" id="UP000027390"/>
    </source>
</evidence>
<proteinExistence type="predicted"/>
<evidence type="ECO:0000256" key="1">
    <source>
        <dbReference type="SAM" id="MobiDB-lite"/>
    </source>
</evidence>
<protein>
    <submittedName>
        <fullName evidence="2">Uncharacterized protein</fullName>
    </submittedName>
</protein>
<gene>
    <name evidence="2" type="primary">27</name>
    <name evidence="2" type="ORF">PBI_WILLIS_27</name>
</gene>
<reference evidence="2 3" key="1">
    <citation type="submission" date="2014-03" db="EMBL/GenBank/DDBJ databases">
        <authorList>
            <person name="Churilla B.M."/>
            <person name="Abrahim M.R."/>
            <person name="Burke K.A."/>
            <person name="Yu V.J."/>
            <person name="Adkins N.L."/>
            <person name="Cohen K.L."/>
            <person name="Colicchio M.A."/>
            <person name="Fasoranti T.O."/>
            <person name="Genkil J.S."/>
            <person name="Kramer Z.J."/>
            <person name="Prout A.K."/>
            <person name="Schafer C.E."/>
            <person name="Schwarz A.G."/>
            <person name="Tish M."/>
            <person name="Vispute N."/>
            <person name="Wilkes K.E."/>
            <person name="Williams C.R."/>
            <person name="Xiao X."/>
            <person name="Yoder B.A."/>
            <person name="Lapin J.S."/>
            <person name="Ott C.T."/>
            <person name="Walburn T.D."/>
            <person name="Bradley K.W."/>
            <person name="Clarke D.Q."/>
            <person name="Lewis M.F."/>
            <person name="Barker L.P."/>
            <person name="Bailey C."/>
            <person name="Asai D.J."/>
            <person name="Bowman C.A."/>
            <person name="Russell D.A."/>
            <person name="Pope W.H."/>
            <person name="Jacobs-Sera D."/>
            <person name="Hendrix R.W."/>
            <person name="Hatfull G.F."/>
        </authorList>
    </citation>
    <scope>NUCLEOTIDE SEQUENCE [LARGE SCALE GENOMIC DNA]</scope>
</reference>
<dbReference type="EMBL" id="KJ595575">
    <property type="protein sequence ID" value="AID18107.1"/>
    <property type="molecule type" value="Genomic_DNA"/>
</dbReference>
<evidence type="ECO:0000313" key="2">
    <source>
        <dbReference type="EMBL" id="AID18107.1"/>
    </source>
</evidence>
<dbReference type="Proteomes" id="UP000027390">
    <property type="component" value="Segment"/>
</dbReference>
<feature type="region of interest" description="Disordered" evidence="1">
    <location>
        <begin position="1"/>
        <end position="35"/>
    </location>
</feature>
<accession>A0A068CGN7</accession>
<organism evidence="2 3">
    <name type="scientific">Mycobacterium phage Willis</name>
    <dbReference type="NCBI Taxonomy" id="1486404"/>
    <lineage>
        <taxon>Viruses</taxon>
        <taxon>Duplodnaviria</taxon>
        <taxon>Heunggongvirae</taxon>
        <taxon>Uroviricota</taxon>
        <taxon>Caudoviricetes</taxon>
        <taxon>Ceeclamvirinae</taxon>
        <taxon>Bixzunavirus</taxon>
        <taxon>Bixzunavirus Bxz1</taxon>
    </lineage>
</organism>